<sequence>MGVLKNRSEILFLYDVTDANPNGDPMDENKPRIDEETGTNIVTDVRLKRTIRDYLYEYKGLEVFVREIRDDKGELKTKEDRLKEYKDNNEIIEKCIDIRLFGATTAVEGKTMTLTGPVQFKFGRSLHKVDLTYIKGTTVMPSKSGKTQGTFTEKYILPYSLIAFYGIVNENLAKVQNIPLTEEDIDHMLEGIWHGTKNLISTSKFGQVPRLLIQIIYKPDSYFYIGELDRRIKLISDIEDEKIRDISQVKIDITELIKVLTENNNKIEKIRYKVDERVNLVLDGKEVSLNESLKDFQAEELPI</sequence>
<dbReference type="InterPro" id="IPR006482">
    <property type="entry name" value="Cas7_Csh2/Csh2"/>
</dbReference>
<reference evidence="2" key="1">
    <citation type="journal article" date="2020" name="mSystems">
        <title>Genome- and Community-Level Interaction Insights into Carbon Utilization and Element Cycling Functions of Hydrothermarchaeota in Hydrothermal Sediment.</title>
        <authorList>
            <person name="Zhou Z."/>
            <person name="Liu Y."/>
            <person name="Xu W."/>
            <person name="Pan J."/>
            <person name="Luo Z.H."/>
            <person name="Li M."/>
        </authorList>
    </citation>
    <scope>NUCLEOTIDE SEQUENCE [LARGE SCALE GENOMIC DNA]</scope>
    <source>
        <strain evidence="2">SpSt-81</strain>
    </source>
</reference>
<keyword evidence="1" id="KW-0175">Coiled coil</keyword>
<feature type="coiled-coil region" evidence="1">
    <location>
        <begin position="68"/>
        <end position="95"/>
    </location>
</feature>
<protein>
    <submittedName>
        <fullName evidence="2">Type I-B CRISPR-associated protein Cas7/Csh2</fullName>
    </submittedName>
</protein>
<evidence type="ECO:0000256" key="1">
    <source>
        <dbReference type="SAM" id="Coils"/>
    </source>
</evidence>
<dbReference type="GO" id="GO:0043571">
    <property type="term" value="P:maintenance of CRISPR repeat elements"/>
    <property type="evidence" value="ECO:0007669"/>
    <property type="project" value="InterPro"/>
</dbReference>
<dbReference type="NCBIfam" id="TIGR02590">
    <property type="entry name" value="cas_Csh2"/>
    <property type="match status" value="1"/>
</dbReference>
<gene>
    <name evidence="2" type="primary">cas7b</name>
    <name evidence="2" type="ORF">ENW00_03080</name>
</gene>
<accession>A0A7C3MHD4</accession>
<dbReference type="AlphaFoldDB" id="A0A7C3MHD4"/>
<proteinExistence type="predicted"/>
<dbReference type="Pfam" id="PF05107">
    <property type="entry name" value="Cas_Cas7"/>
    <property type="match status" value="1"/>
</dbReference>
<dbReference type="InterPro" id="IPR013419">
    <property type="entry name" value="CRISPR-assoc_prot_Cas7/Csh2"/>
</dbReference>
<name>A0A7C3MHD4_DICTH</name>
<dbReference type="NCBIfam" id="TIGR01595">
    <property type="entry name" value="cas_CT1132"/>
    <property type="match status" value="1"/>
</dbReference>
<evidence type="ECO:0000313" key="2">
    <source>
        <dbReference type="EMBL" id="HFX13128.1"/>
    </source>
</evidence>
<organism evidence="2">
    <name type="scientific">Dictyoglomus thermophilum</name>
    <dbReference type="NCBI Taxonomy" id="14"/>
    <lineage>
        <taxon>Bacteria</taxon>
        <taxon>Pseudomonadati</taxon>
        <taxon>Dictyoglomota</taxon>
        <taxon>Dictyoglomia</taxon>
        <taxon>Dictyoglomales</taxon>
        <taxon>Dictyoglomaceae</taxon>
        <taxon>Dictyoglomus</taxon>
    </lineage>
</organism>
<dbReference type="EMBL" id="DTIN01000009">
    <property type="protein sequence ID" value="HFX13128.1"/>
    <property type="molecule type" value="Genomic_DNA"/>
</dbReference>
<comment type="caution">
    <text evidence="2">The sequence shown here is derived from an EMBL/GenBank/DDBJ whole genome shotgun (WGS) entry which is preliminary data.</text>
</comment>